<dbReference type="PANTHER" id="PTHR19282">
    <property type="entry name" value="TETRASPANIN"/>
    <property type="match status" value="1"/>
</dbReference>
<keyword evidence="3 5" id="KW-1133">Transmembrane helix</keyword>
<dbReference type="GO" id="GO:0005886">
    <property type="term" value="C:plasma membrane"/>
    <property type="evidence" value="ECO:0007669"/>
    <property type="project" value="TreeGrafter"/>
</dbReference>
<dbReference type="Pfam" id="PF00335">
    <property type="entry name" value="Tetraspanin"/>
    <property type="match status" value="1"/>
</dbReference>
<protein>
    <submittedName>
        <fullName evidence="6">CD63 antigen-like</fullName>
    </submittedName>
</protein>
<dbReference type="InterPro" id="IPR018499">
    <property type="entry name" value="Tetraspanin/Peripherin"/>
</dbReference>
<organism evidence="6 7">
    <name type="scientific">Oopsacas minuta</name>
    <dbReference type="NCBI Taxonomy" id="111878"/>
    <lineage>
        <taxon>Eukaryota</taxon>
        <taxon>Metazoa</taxon>
        <taxon>Porifera</taxon>
        <taxon>Hexactinellida</taxon>
        <taxon>Hexasterophora</taxon>
        <taxon>Lyssacinosida</taxon>
        <taxon>Leucopsacidae</taxon>
        <taxon>Oopsacas</taxon>
    </lineage>
</organism>
<gene>
    <name evidence="6" type="ORF">LOD99_11534</name>
</gene>
<evidence type="ECO:0000313" key="6">
    <source>
        <dbReference type="EMBL" id="KAI6649165.1"/>
    </source>
</evidence>
<dbReference type="Proteomes" id="UP001165289">
    <property type="component" value="Unassembled WGS sequence"/>
</dbReference>
<dbReference type="CDD" id="cd03127">
    <property type="entry name" value="tetraspanin_LEL"/>
    <property type="match status" value="1"/>
</dbReference>
<evidence type="ECO:0000256" key="3">
    <source>
        <dbReference type="ARBA" id="ARBA00022989"/>
    </source>
</evidence>
<feature type="transmembrane region" description="Helical" evidence="5">
    <location>
        <begin position="14"/>
        <end position="38"/>
    </location>
</feature>
<dbReference type="SUPFAM" id="SSF48652">
    <property type="entry name" value="Tetraspanin"/>
    <property type="match status" value="1"/>
</dbReference>
<sequence>MTEIGLFTTGIESPLISCIIAGAFLIILAGVAILGAFLSCLGSNVIARWIATILLLMYIGTMIVLILLELGATIALAVSRREIIHTAGDWYTLQLQDHVTEDNKDYIQRIDALQYHFICCGFHGPNDYKNTSLGSMGSLPNSCCMPNITIATMYNSTCHFNSSTLIDTGCRVRLEMYIDANVIPLSVAGGILLVAEIVCVVIPIILIVVMCISASRDGYMEA</sequence>
<keyword evidence="2 5" id="KW-0812">Transmembrane</keyword>
<name>A0AAV7JL54_9METZ</name>
<dbReference type="InterPro" id="IPR008952">
    <property type="entry name" value="Tetraspanin_EC2_sf"/>
</dbReference>
<evidence type="ECO:0000313" key="7">
    <source>
        <dbReference type="Proteomes" id="UP001165289"/>
    </source>
</evidence>
<reference evidence="6 7" key="1">
    <citation type="journal article" date="2023" name="BMC Biol.">
        <title>The compact genome of the sponge Oopsacas minuta (Hexactinellida) is lacking key metazoan core genes.</title>
        <authorList>
            <person name="Santini S."/>
            <person name="Schenkelaars Q."/>
            <person name="Jourda C."/>
            <person name="Duchesne M."/>
            <person name="Belahbib H."/>
            <person name="Rocher C."/>
            <person name="Selva M."/>
            <person name="Riesgo A."/>
            <person name="Vervoort M."/>
            <person name="Leys S.P."/>
            <person name="Kodjabachian L."/>
            <person name="Le Bivic A."/>
            <person name="Borchiellini C."/>
            <person name="Claverie J.M."/>
            <person name="Renard E."/>
        </authorList>
    </citation>
    <scope>NUCLEOTIDE SEQUENCE [LARGE SCALE GENOMIC DNA]</scope>
    <source>
        <strain evidence="6">SPO-2</strain>
    </source>
</reference>
<dbReference type="EMBL" id="JAKMXF010000321">
    <property type="protein sequence ID" value="KAI6649165.1"/>
    <property type="molecule type" value="Genomic_DNA"/>
</dbReference>
<keyword evidence="7" id="KW-1185">Reference proteome</keyword>
<feature type="transmembrane region" description="Helical" evidence="5">
    <location>
        <begin position="45"/>
        <end position="68"/>
    </location>
</feature>
<comment type="caution">
    <text evidence="6">The sequence shown here is derived from an EMBL/GenBank/DDBJ whole genome shotgun (WGS) entry which is preliminary data.</text>
</comment>
<accession>A0AAV7JL54</accession>
<evidence type="ECO:0000256" key="1">
    <source>
        <dbReference type="ARBA" id="ARBA00004141"/>
    </source>
</evidence>
<dbReference type="AlphaFoldDB" id="A0AAV7JL54"/>
<evidence type="ECO:0000256" key="4">
    <source>
        <dbReference type="ARBA" id="ARBA00023136"/>
    </source>
</evidence>
<dbReference type="Gene3D" id="1.10.1450.10">
    <property type="entry name" value="Tetraspanin"/>
    <property type="match status" value="1"/>
</dbReference>
<keyword evidence="4 5" id="KW-0472">Membrane</keyword>
<evidence type="ECO:0000256" key="2">
    <source>
        <dbReference type="ARBA" id="ARBA00022692"/>
    </source>
</evidence>
<feature type="transmembrane region" description="Helical" evidence="5">
    <location>
        <begin position="182"/>
        <end position="212"/>
    </location>
</feature>
<dbReference type="PANTHER" id="PTHR19282:SF544">
    <property type="entry name" value="TETRASPANIN"/>
    <property type="match status" value="1"/>
</dbReference>
<comment type="subcellular location">
    <subcellularLocation>
        <location evidence="1">Membrane</location>
        <topology evidence="1">Multi-pass membrane protein</topology>
    </subcellularLocation>
</comment>
<proteinExistence type="predicted"/>
<evidence type="ECO:0000256" key="5">
    <source>
        <dbReference type="SAM" id="Phobius"/>
    </source>
</evidence>